<protein>
    <submittedName>
        <fullName evidence="1">MoaD/ThiS family protein</fullName>
    </submittedName>
</protein>
<name>A0A7C2UTJ2_9CREN</name>
<dbReference type="Pfam" id="PF02597">
    <property type="entry name" value="ThiS"/>
    <property type="match status" value="1"/>
</dbReference>
<evidence type="ECO:0000313" key="1">
    <source>
        <dbReference type="EMBL" id="HEU97243.1"/>
    </source>
</evidence>
<dbReference type="Proteomes" id="UP000885664">
    <property type="component" value="Unassembled WGS sequence"/>
</dbReference>
<dbReference type="AlphaFoldDB" id="A0A7C2UTJ2"/>
<dbReference type="InterPro" id="IPR012675">
    <property type="entry name" value="Beta-grasp_dom_sf"/>
</dbReference>
<dbReference type="EMBL" id="DSFE01000003">
    <property type="protein sequence ID" value="HEU97243.1"/>
    <property type="molecule type" value="Genomic_DNA"/>
</dbReference>
<organism evidence="1">
    <name type="scientific">Fervidicoccus fontis</name>
    <dbReference type="NCBI Taxonomy" id="683846"/>
    <lineage>
        <taxon>Archaea</taxon>
        <taxon>Thermoproteota</taxon>
        <taxon>Thermoprotei</taxon>
        <taxon>Fervidicoccales</taxon>
        <taxon>Fervidicoccaceae</taxon>
        <taxon>Fervidicoccus</taxon>
    </lineage>
</organism>
<dbReference type="InterPro" id="IPR003749">
    <property type="entry name" value="ThiS/MoaD-like"/>
</dbReference>
<comment type="caution">
    <text evidence="1">The sequence shown here is derived from an EMBL/GenBank/DDBJ whole genome shotgun (WGS) entry which is preliminary data.</text>
</comment>
<dbReference type="Gene3D" id="3.10.20.30">
    <property type="match status" value="1"/>
</dbReference>
<proteinExistence type="predicted"/>
<sequence>MKIKVKGFSIYSDILGELRELDLEGDITIGDLLSKILPEGVESEYGLVVFVNGRPSRLDYKIKEGDLLEIAPSFSGG</sequence>
<reference evidence="1" key="1">
    <citation type="journal article" date="2020" name="mSystems">
        <title>Genome- and Community-Level Interaction Insights into Carbon Utilization and Element Cycling Functions of Hydrothermarchaeota in Hydrothermal Sediment.</title>
        <authorList>
            <person name="Zhou Z."/>
            <person name="Liu Y."/>
            <person name="Xu W."/>
            <person name="Pan J."/>
            <person name="Luo Z.H."/>
            <person name="Li M."/>
        </authorList>
    </citation>
    <scope>NUCLEOTIDE SEQUENCE [LARGE SCALE GENOMIC DNA]</scope>
    <source>
        <strain evidence="1">SpSt-1259</strain>
    </source>
</reference>
<dbReference type="CDD" id="cd17040">
    <property type="entry name" value="Ubl_MoaD_like"/>
    <property type="match status" value="1"/>
</dbReference>
<gene>
    <name evidence="1" type="ORF">ENO36_00095</name>
</gene>
<accession>A0A7C2UTJ2</accession>
<dbReference type="InterPro" id="IPR016155">
    <property type="entry name" value="Mopterin_synth/thiamin_S_b"/>
</dbReference>
<dbReference type="SUPFAM" id="SSF54285">
    <property type="entry name" value="MoaD/ThiS"/>
    <property type="match status" value="1"/>
</dbReference>